<evidence type="ECO:0000313" key="2">
    <source>
        <dbReference type="EMBL" id="KTC84790.1"/>
    </source>
</evidence>
<dbReference type="RefSeq" id="WP_058497210.1">
    <property type="nucleotide sequence ID" value="NZ_LNXY01000031.1"/>
</dbReference>
<dbReference type="AlphaFoldDB" id="A0A0W0SN30"/>
<dbReference type="InterPro" id="IPR000182">
    <property type="entry name" value="GNAT_dom"/>
</dbReference>
<dbReference type="GO" id="GO:0016747">
    <property type="term" value="F:acyltransferase activity, transferring groups other than amino-acyl groups"/>
    <property type="evidence" value="ECO:0007669"/>
    <property type="project" value="InterPro"/>
</dbReference>
<dbReference type="PATRIC" id="fig|1212489.4.peg.3120"/>
<dbReference type="PANTHER" id="PTHR43233">
    <property type="entry name" value="FAMILY N-ACETYLTRANSFERASE, PUTATIVE (AFU_ORTHOLOGUE AFUA_6G03350)-RELATED"/>
    <property type="match status" value="1"/>
</dbReference>
<reference evidence="2 3" key="1">
    <citation type="submission" date="2015-11" db="EMBL/GenBank/DDBJ databases">
        <title>Genomic analysis of 38 Legionella species identifies large and diverse effector repertoires.</title>
        <authorList>
            <person name="Burstein D."/>
            <person name="Amaro F."/>
            <person name="Zusman T."/>
            <person name="Lifshitz Z."/>
            <person name="Cohen O."/>
            <person name="Gilbert J.A."/>
            <person name="Pupko T."/>
            <person name="Shuman H.A."/>
            <person name="Segal G."/>
        </authorList>
    </citation>
    <scope>NUCLEOTIDE SEQUENCE [LARGE SCALE GENOMIC DNA]</scope>
    <source>
        <strain evidence="2 3">ATCC 700990</strain>
    </source>
</reference>
<comment type="caution">
    <text evidence="2">The sequence shown here is derived from an EMBL/GenBank/DDBJ whole genome shotgun (WGS) entry which is preliminary data.</text>
</comment>
<accession>A0A0W0SN30</accession>
<dbReference type="InterPro" id="IPR053144">
    <property type="entry name" value="Acetyltransferase_Butenolide"/>
</dbReference>
<dbReference type="EMBL" id="LNXY01000031">
    <property type="protein sequence ID" value="KTC84790.1"/>
    <property type="molecule type" value="Genomic_DNA"/>
</dbReference>
<protein>
    <submittedName>
        <fullName evidence="2">Acetyltransferase (GNAT) family protein</fullName>
    </submittedName>
</protein>
<proteinExistence type="predicted"/>
<dbReference type="SUPFAM" id="SSF55729">
    <property type="entry name" value="Acyl-CoA N-acyltransferases (Nat)"/>
    <property type="match status" value="1"/>
</dbReference>
<gene>
    <name evidence="2" type="ORF">Ldro_2954</name>
</gene>
<dbReference type="Pfam" id="PF00583">
    <property type="entry name" value="Acetyltransf_1"/>
    <property type="match status" value="1"/>
</dbReference>
<evidence type="ECO:0000313" key="3">
    <source>
        <dbReference type="Proteomes" id="UP000054736"/>
    </source>
</evidence>
<dbReference type="Gene3D" id="3.40.630.30">
    <property type="match status" value="1"/>
</dbReference>
<dbReference type="PANTHER" id="PTHR43233:SF1">
    <property type="entry name" value="FAMILY N-ACETYLTRANSFERASE, PUTATIVE (AFU_ORTHOLOGUE AFUA_6G03350)-RELATED"/>
    <property type="match status" value="1"/>
</dbReference>
<feature type="domain" description="N-acetyltransferase" evidence="1">
    <location>
        <begin position="5"/>
        <end position="145"/>
    </location>
</feature>
<dbReference type="STRING" id="1212489.Ldro_2954"/>
<keyword evidence="3" id="KW-1185">Reference proteome</keyword>
<dbReference type="PROSITE" id="PS51186">
    <property type="entry name" value="GNAT"/>
    <property type="match status" value="1"/>
</dbReference>
<evidence type="ECO:0000259" key="1">
    <source>
        <dbReference type="PROSITE" id="PS51186"/>
    </source>
</evidence>
<organism evidence="2 3">
    <name type="scientific">Legionella drozanskii LLAP-1</name>
    <dbReference type="NCBI Taxonomy" id="1212489"/>
    <lineage>
        <taxon>Bacteria</taxon>
        <taxon>Pseudomonadati</taxon>
        <taxon>Pseudomonadota</taxon>
        <taxon>Gammaproteobacteria</taxon>
        <taxon>Legionellales</taxon>
        <taxon>Legionellaceae</taxon>
        <taxon>Legionella</taxon>
    </lineage>
</organism>
<name>A0A0W0SN30_9GAMM</name>
<sequence>MPKFIVKNKLSEDNKKQLLEMYQLEWWSAERTKEDVQIILGNSSLIICVIDQESNRLAAFSRILTDYFQFAYVYDVIVENQYRGAGLSNLLLNSILEHPKLIEIKSIELICRREMIPFYKKFGFSDDYGASDKISSHSYDGLSRIQPNWP</sequence>
<keyword evidence="2" id="KW-0808">Transferase</keyword>
<dbReference type="InterPro" id="IPR016181">
    <property type="entry name" value="Acyl_CoA_acyltransferase"/>
</dbReference>
<dbReference type="Proteomes" id="UP000054736">
    <property type="component" value="Unassembled WGS sequence"/>
</dbReference>